<reference evidence="2" key="1">
    <citation type="submission" date="2015-07" db="EMBL/GenBank/DDBJ databases">
        <title>Whole genome sequence of an Ensifer adhaerens strain isolated from a cave pool in the Wind Cave National Park.</title>
        <authorList>
            <person name="Eng W.W.H."/>
            <person name="Gan H.M."/>
            <person name="Barton H.A."/>
            <person name="Savka M.A."/>
        </authorList>
    </citation>
    <scope>NUCLEOTIDE SEQUENCE [LARGE SCALE GENOMIC DNA]</scope>
    <source>
        <strain evidence="2">SD006</strain>
    </source>
</reference>
<name>A0A0L8BH14_ENSAD</name>
<gene>
    <name evidence="1" type="ORF">AC244_29305</name>
</gene>
<comment type="caution">
    <text evidence="1">The sequence shown here is derived from an EMBL/GenBank/DDBJ whole genome shotgun (WGS) entry which is preliminary data.</text>
</comment>
<protein>
    <submittedName>
        <fullName evidence="1">Uncharacterized protein</fullName>
    </submittedName>
</protein>
<dbReference type="EMBL" id="LGAP01000032">
    <property type="protein sequence ID" value="KOF13863.1"/>
    <property type="molecule type" value="Genomic_DNA"/>
</dbReference>
<sequence length="61" mass="6863">MYSRPMKPRNSCKQSRIQSGFCCWQFFPIGQLSAGRLAAVAGLPPGMVYKHLYKLVEIGML</sequence>
<dbReference type="PATRIC" id="fig|106592.7.peg.5011"/>
<proteinExistence type="predicted"/>
<accession>A0A0L8BH14</accession>
<organism evidence="1 2">
    <name type="scientific">Ensifer adhaerens</name>
    <name type="common">Sinorhizobium morelense</name>
    <dbReference type="NCBI Taxonomy" id="106592"/>
    <lineage>
        <taxon>Bacteria</taxon>
        <taxon>Pseudomonadati</taxon>
        <taxon>Pseudomonadota</taxon>
        <taxon>Alphaproteobacteria</taxon>
        <taxon>Hyphomicrobiales</taxon>
        <taxon>Rhizobiaceae</taxon>
        <taxon>Sinorhizobium/Ensifer group</taxon>
        <taxon>Ensifer</taxon>
    </lineage>
</organism>
<dbReference type="Proteomes" id="UP000037425">
    <property type="component" value="Unassembled WGS sequence"/>
</dbReference>
<dbReference type="AlphaFoldDB" id="A0A0L8BH14"/>
<evidence type="ECO:0000313" key="1">
    <source>
        <dbReference type="EMBL" id="KOF13863.1"/>
    </source>
</evidence>
<evidence type="ECO:0000313" key="2">
    <source>
        <dbReference type="Proteomes" id="UP000037425"/>
    </source>
</evidence>